<dbReference type="EMBL" id="BLLK01000057">
    <property type="protein sequence ID" value="GFH56881.1"/>
    <property type="molecule type" value="Genomic_DNA"/>
</dbReference>
<feature type="region of interest" description="Disordered" evidence="1">
    <location>
        <begin position="1"/>
        <end position="40"/>
    </location>
</feature>
<comment type="caution">
    <text evidence="2">The sequence shown here is derived from an EMBL/GenBank/DDBJ whole genome shotgun (WGS) entry which is preliminary data.</text>
</comment>
<evidence type="ECO:0000313" key="2">
    <source>
        <dbReference type="EMBL" id="GFH56881.1"/>
    </source>
</evidence>
<accession>A0AAD3HB60</accession>
<feature type="compositionally biased region" description="Low complexity" evidence="1">
    <location>
        <begin position="259"/>
        <end position="271"/>
    </location>
</feature>
<feature type="region of interest" description="Disordered" evidence="1">
    <location>
        <begin position="228"/>
        <end position="328"/>
    </location>
</feature>
<feature type="compositionally biased region" description="Polar residues" evidence="1">
    <location>
        <begin position="282"/>
        <end position="299"/>
    </location>
</feature>
<sequence>MAKLTDFFSSRAQNDEAKEGQADAPAAGPSSPAKSIDSRSVYGGGRLAVRDDDEDTETISNRIFINRNTSQTSRLLHCVNPKFFQKGEGKYLMVAFKLPPAFLPGARFTIENDGLSASLFLRLPLLCYDPCVLLGLDLDENHPFYQGVHKELVRISGHSDNVAKFKIGLKLPFKCERQTTPDLIGHGQRADALPVKLSGTKKGEPRSYVGNAVVYLKKADESFAVTTRGSVRTFSPKPKSSKPTRSATQNAVQADATNSASGTGPETGAAPAPAPSVGPTPQIMSPTHAVGTTNLFQNYETDENGHKRLRVRDSEGNAEMDDEMMRDI</sequence>
<reference evidence="2 3" key="1">
    <citation type="journal article" date="2021" name="Sci. Rep.">
        <title>The genome of the diatom Chaetoceros tenuissimus carries an ancient integrated fragment of an extant virus.</title>
        <authorList>
            <person name="Hongo Y."/>
            <person name="Kimura K."/>
            <person name="Takaki Y."/>
            <person name="Yoshida Y."/>
            <person name="Baba S."/>
            <person name="Kobayashi G."/>
            <person name="Nagasaki K."/>
            <person name="Hano T."/>
            <person name="Tomaru Y."/>
        </authorList>
    </citation>
    <scope>NUCLEOTIDE SEQUENCE [LARGE SCALE GENOMIC DNA]</scope>
    <source>
        <strain evidence="2 3">NIES-3715</strain>
    </source>
</reference>
<name>A0AAD3HB60_9STRA</name>
<evidence type="ECO:0000313" key="3">
    <source>
        <dbReference type="Proteomes" id="UP001054902"/>
    </source>
</evidence>
<protein>
    <submittedName>
        <fullName evidence="2">Uncharacterized protein</fullName>
    </submittedName>
</protein>
<feature type="compositionally biased region" description="Polar residues" evidence="1">
    <location>
        <begin position="244"/>
        <end position="258"/>
    </location>
</feature>
<proteinExistence type="predicted"/>
<feature type="compositionally biased region" description="Basic and acidic residues" evidence="1">
    <location>
        <begin position="303"/>
        <end position="315"/>
    </location>
</feature>
<keyword evidence="3" id="KW-1185">Reference proteome</keyword>
<gene>
    <name evidence="2" type="ORF">CTEN210_13357</name>
</gene>
<evidence type="ECO:0000256" key="1">
    <source>
        <dbReference type="SAM" id="MobiDB-lite"/>
    </source>
</evidence>
<organism evidence="2 3">
    <name type="scientific">Chaetoceros tenuissimus</name>
    <dbReference type="NCBI Taxonomy" id="426638"/>
    <lineage>
        <taxon>Eukaryota</taxon>
        <taxon>Sar</taxon>
        <taxon>Stramenopiles</taxon>
        <taxon>Ochrophyta</taxon>
        <taxon>Bacillariophyta</taxon>
        <taxon>Coscinodiscophyceae</taxon>
        <taxon>Chaetocerotophycidae</taxon>
        <taxon>Chaetocerotales</taxon>
        <taxon>Chaetocerotaceae</taxon>
        <taxon>Chaetoceros</taxon>
    </lineage>
</organism>
<feature type="compositionally biased region" description="Low complexity" evidence="1">
    <location>
        <begin position="22"/>
        <end position="35"/>
    </location>
</feature>
<dbReference type="Proteomes" id="UP001054902">
    <property type="component" value="Unassembled WGS sequence"/>
</dbReference>
<dbReference type="AlphaFoldDB" id="A0AAD3HB60"/>